<dbReference type="RefSeq" id="WP_101681793.1">
    <property type="nucleotide sequence ID" value="NZ_PJRP01000004.1"/>
</dbReference>
<comment type="caution">
    <text evidence="1">The sequence shown here is derived from an EMBL/GenBank/DDBJ whole genome shotgun (WGS) entry which is preliminary data.</text>
</comment>
<evidence type="ECO:0000313" key="2">
    <source>
        <dbReference type="Proteomes" id="UP000234341"/>
    </source>
</evidence>
<proteinExistence type="predicted"/>
<gene>
    <name evidence="1" type="ORF">CYJ10_12425</name>
</gene>
<organism evidence="1 2">
    <name type="scientific">Cupriavidus pauculus</name>
    <dbReference type="NCBI Taxonomy" id="82633"/>
    <lineage>
        <taxon>Bacteria</taxon>
        <taxon>Pseudomonadati</taxon>
        <taxon>Pseudomonadota</taxon>
        <taxon>Betaproteobacteria</taxon>
        <taxon>Burkholderiales</taxon>
        <taxon>Burkholderiaceae</taxon>
        <taxon>Cupriavidus</taxon>
    </lineage>
</organism>
<dbReference type="AlphaFoldDB" id="A0A2N5CDZ1"/>
<reference evidence="1 2" key="1">
    <citation type="submission" date="2017-12" db="EMBL/GenBank/DDBJ databases">
        <title>Genome sequence of the active heterotrophic nitrifier-denitrifier, Cupriavidus pauculus UM1.</title>
        <authorList>
            <person name="Putonti C."/>
            <person name="Castignetti D."/>
        </authorList>
    </citation>
    <scope>NUCLEOTIDE SEQUENCE [LARGE SCALE GENOMIC DNA]</scope>
    <source>
        <strain evidence="1 2">UM1</strain>
    </source>
</reference>
<dbReference type="Proteomes" id="UP000234341">
    <property type="component" value="Unassembled WGS sequence"/>
</dbReference>
<sequence>MRRVDQPAEHLLLSHPRALAYVVRHIDTGSVEGRHQQQAAFFRLDGTHAWQAFLQGFQRGGLLLDASAQVPQPGKPRVLPATLARATMVSLASSGWRSWISGVPALTVPAGVRVTISAGTGA</sequence>
<accession>A0A2N5CDZ1</accession>
<name>A0A2N5CDZ1_9BURK</name>
<evidence type="ECO:0000313" key="1">
    <source>
        <dbReference type="EMBL" id="PLQ00424.1"/>
    </source>
</evidence>
<protein>
    <submittedName>
        <fullName evidence="1">Uncharacterized protein</fullName>
    </submittedName>
</protein>
<dbReference type="EMBL" id="PJRP01000004">
    <property type="protein sequence ID" value="PLQ00424.1"/>
    <property type="molecule type" value="Genomic_DNA"/>
</dbReference>